<dbReference type="AlphaFoldDB" id="A0A8T0LA23"/>
<gene>
    <name evidence="1" type="ORF">HKW66_Vig0036460</name>
</gene>
<evidence type="ECO:0000313" key="2">
    <source>
        <dbReference type="Proteomes" id="UP000743370"/>
    </source>
</evidence>
<comment type="caution">
    <text evidence="1">The sequence shown here is derived from an EMBL/GenBank/DDBJ whole genome shotgun (WGS) entry which is preliminary data.</text>
</comment>
<reference evidence="1 2" key="1">
    <citation type="submission" date="2020-05" db="EMBL/GenBank/DDBJ databases">
        <title>Vigna angularis (adzuki bean) Var. LongXiaoDou No. 4 denovo assembly.</title>
        <authorList>
            <person name="Xiang H."/>
        </authorList>
    </citation>
    <scope>NUCLEOTIDE SEQUENCE [LARGE SCALE GENOMIC DNA]</scope>
    <source>
        <tissue evidence="1">Leaf</tissue>
    </source>
</reference>
<accession>A0A8T0LA23</accession>
<protein>
    <submittedName>
        <fullName evidence="1">Uncharacterized protein</fullName>
    </submittedName>
</protein>
<proteinExistence type="predicted"/>
<sequence length="50" mass="6098">MQDSEDSSNCSWEKEQRISGRRAIYIEHIQHHFKKHFTIRVFLLPRGTFH</sequence>
<organism evidence="1 2">
    <name type="scientific">Phaseolus angularis</name>
    <name type="common">Azuki bean</name>
    <name type="synonym">Vigna angularis</name>
    <dbReference type="NCBI Taxonomy" id="3914"/>
    <lineage>
        <taxon>Eukaryota</taxon>
        <taxon>Viridiplantae</taxon>
        <taxon>Streptophyta</taxon>
        <taxon>Embryophyta</taxon>
        <taxon>Tracheophyta</taxon>
        <taxon>Spermatophyta</taxon>
        <taxon>Magnoliopsida</taxon>
        <taxon>eudicotyledons</taxon>
        <taxon>Gunneridae</taxon>
        <taxon>Pentapetalae</taxon>
        <taxon>rosids</taxon>
        <taxon>fabids</taxon>
        <taxon>Fabales</taxon>
        <taxon>Fabaceae</taxon>
        <taxon>Papilionoideae</taxon>
        <taxon>50 kb inversion clade</taxon>
        <taxon>NPAAA clade</taxon>
        <taxon>indigoferoid/millettioid clade</taxon>
        <taxon>Phaseoleae</taxon>
        <taxon>Vigna</taxon>
    </lineage>
</organism>
<name>A0A8T0LA23_PHAAN</name>
<dbReference type="EMBL" id="JABFOF010000001">
    <property type="protein sequence ID" value="KAG2408824.1"/>
    <property type="molecule type" value="Genomic_DNA"/>
</dbReference>
<evidence type="ECO:0000313" key="1">
    <source>
        <dbReference type="EMBL" id="KAG2408824.1"/>
    </source>
</evidence>
<dbReference type="Proteomes" id="UP000743370">
    <property type="component" value="Unassembled WGS sequence"/>
</dbReference>